<sequence>MRTAIAPASHLIWSIPTGARWKRRGGAVRCVRTTGETERKVKVESGKDSLDICRVINGMWQTSGGWGSIDRDDAVDAMLRYADAGLTTFDMADICEFHLLILSPSIPAVHCDTWSGFSH</sequence>
<organism evidence="2 3">
    <name type="scientific">Dioscorea zingiberensis</name>
    <dbReference type="NCBI Taxonomy" id="325984"/>
    <lineage>
        <taxon>Eukaryota</taxon>
        <taxon>Viridiplantae</taxon>
        <taxon>Streptophyta</taxon>
        <taxon>Embryophyta</taxon>
        <taxon>Tracheophyta</taxon>
        <taxon>Spermatophyta</taxon>
        <taxon>Magnoliopsida</taxon>
        <taxon>Liliopsida</taxon>
        <taxon>Dioscoreales</taxon>
        <taxon>Dioscoreaceae</taxon>
        <taxon>Dioscorea</taxon>
    </lineage>
</organism>
<proteinExistence type="predicted"/>
<dbReference type="Gene3D" id="3.20.20.100">
    <property type="entry name" value="NADP-dependent oxidoreductase domain"/>
    <property type="match status" value="1"/>
</dbReference>
<dbReference type="InterPro" id="IPR036812">
    <property type="entry name" value="NAD(P)_OxRdtase_dom_sf"/>
</dbReference>
<dbReference type="SUPFAM" id="SSF51430">
    <property type="entry name" value="NAD(P)-linked oxidoreductase"/>
    <property type="match status" value="1"/>
</dbReference>
<dbReference type="InterPro" id="IPR023210">
    <property type="entry name" value="NADP_OxRdtase_dom"/>
</dbReference>
<comment type="caution">
    <text evidence="2">The sequence shown here is derived from an EMBL/GenBank/DDBJ whole genome shotgun (WGS) entry which is preliminary data.</text>
</comment>
<reference evidence="2" key="2">
    <citation type="journal article" date="2022" name="Hortic Res">
        <title>The genome of Dioscorea zingiberensis sheds light on the biosynthesis, origin and evolution of the medicinally important diosgenin saponins.</title>
        <authorList>
            <person name="Li Y."/>
            <person name="Tan C."/>
            <person name="Li Z."/>
            <person name="Guo J."/>
            <person name="Li S."/>
            <person name="Chen X."/>
            <person name="Wang C."/>
            <person name="Dai X."/>
            <person name="Yang H."/>
            <person name="Song W."/>
            <person name="Hou L."/>
            <person name="Xu J."/>
            <person name="Tong Z."/>
            <person name="Xu A."/>
            <person name="Yuan X."/>
            <person name="Wang W."/>
            <person name="Yang Q."/>
            <person name="Chen L."/>
            <person name="Sun Z."/>
            <person name="Wang K."/>
            <person name="Pan B."/>
            <person name="Chen J."/>
            <person name="Bao Y."/>
            <person name="Liu F."/>
            <person name="Qi X."/>
            <person name="Gang D.R."/>
            <person name="Wen J."/>
            <person name="Li J."/>
        </authorList>
    </citation>
    <scope>NUCLEOTIDE SEQUENCE</scope>
    <source>
        <strain evidence="2">Dzin_1.0</strain>
    </source>
</reference>
<dbReference type="OrthoDB" id="686384at2759"/>
<dbReference type="Proteomes" id="UP001085076">
    <property type="component" value="Miscellaneous, Linkage group lg03"/>
</dbReference>
<dbReference type="PANTHER" id="PTHR43147:SF2">
    <property type="entry name" value="NADP-DEPENDENT OXIDOREDUCTASE DOMAIN-CONTAINING PROTEIN"/>
    <property type="match status" value="1"/>
</dbReference>
<dbReference type="PANTHER" id="PTHR43147">
    <property type="entry name" value="PROTEIN TAS"/>
    <property type="match status" value="1"/>
</dbReference>
<dbReference type="EMBL" id="JAGGNH010000003">
    <property type="protein sequence ID" value="KAJ0976751.1"/>
    <property type="molecule type" value="Genomic_DNA"/>
</dbReference>
<dbReference type="Pfam" id="PF00248">
    <property type="entry name" value="Aldo_ket_red"/>
    <property type="match status" value="1"/>
</dbReference>
<feature type="domain" description="NADP-dependent oxidoreductase" evidence="1">
    <location>
        <begin position="55"/>
        <end position="94"/>
    </location>
</feature>
<name>A0A9D5CNR4_9LILI</name>
<dbReference type="AlphaFoldDB" id="A0A9D5CNR4"/>
<keyword evidence="3" id="KW-1185">Reference proteome</keyword>
<protein>
    <recommendedName>
        <fullName evidence="1">NADP-dependent oxidoreductase domain-containing protein</fullName>
    </recommendedName>
</protein>
<evidence type="ECO:0000259" key="1">
    <source>
        <dbReference type="Pfam" id="PF00248"/>
    </source>
</evidence>
<evidence type="ECO:0000313" key="3">
    <source>
        <dbReference type="Proteomes" id="UP001085076"/>
    </source>
</evidence>
<accession>A0A9D5CNR4</accession>
<reference evidence="2" key="1">
    <citation type="submission" date="2021-03" db="EMBL/GenBank/DDBJ databases">
        <authorList>
            <person name="Li Z."/>
            <person name="Yang C."/>
        </authorList>
    </citation>
    <scope>NUCLEOTIDE SEQUENCE</scope>
    <source>
        <strain evidence="2">Dzin_1.0</strain>
        <tissue evidence="2">Leaf</tissue>
    </source>
</reference>
<evidence type="ECO:0000313" key="2">
    <source>
        <dbReference type="EMBL" id="KAJ0976751.1"/>
    </source>
</evidence>
<gene>
    <name evidence="2" type="ORF">J5N97_012225</name>
</gene>